<feature type="domain" description="AbiTii" evidence="1">
    <location>
        <begin position="11"/>
        <end position="206"/>
    </location>
</feature>
<reference evidence="2 3" key="1">
    <citation type="submission" date="2022-07" db="EMBL/GenBank/DDBJ databases">
        <title>Novel species in genus cellulomonas.</title>
        <authorList>
            <person name="Ye L."/>
        </authorList>
    </citation>
    <scope>NUCLEOTIDE SEQUENCE [LARGE SCALE GENOMIC DNA]</scope>
    <source>
        <strain evidence="3">zg-Y338</strain>
    </source>
</reference>
<evidence type="ECO:0000313" key="2">
    <source>
        <dbReference type="EMBL" id="UUI75117.1"/>
    </source>
</evidence>
<gene>
    <name evidence="2" type="ORF">NP064_15295</name>
</gene>
<protein>
    <recommendedName>
        <fullName evidence="1">AbiTii domain-containing protein</fullName>
    </recommendedName>
</protein>
<name>A0ABY5KXA8_9CELL</name>
<keyword evidence="3" id="KW-1185">Reference proteome</keyword>
<accession>A0ABY5KXA8</accession>
<dbReference type="EMBL" id="CP101988">
    <property type="protein sequence ID" value="UUI75117.1"/>
    <property type="molecule type" value="Genomic_DNA"/>
</dbReference>
<dbReference type="Proteomes" id="UP001316189">
    <property type="component" value="Chromosome"/>
</dbReference>
<evidence type="ECO:0000259" key="1">
    <source>
        <dbReference type="Pfam" id="PF18864"/>
    </source>
</evidence>
<dbReference type="Pfam" id="PF18864">
    <property type="entry name" value="AbiTii"/>
    <property type="match status" value="1"/>
</dbReference>
<evidence type="ECO:0000313" key="3">
    <source>
        <dbReference type="Proteomes" id="UP001316189"/>
    </source>
</evidence>
<proteinExistence type="predicted"/>
<sequence>MTGGLMSRLSALIDQAADSARPLSDVLRQVKIVAARIDDPGLAEWSSKELTGYGTDDQLPTYRSKREFPVLGNWSGPFGSAVNNAPISSAGITDGFLDWFQCEIRHPVAELEALSDSGQDPTIRWDPWAVVEYNRRTENGEGGATFEMMSLLDARLVIPRNALTGILDMIRTRVLDLALALEGVAPDAGEPDGPTVANKRVEAVTQTFHITVNGDGANIATGDHVRQRSTIKKGDVDGLLEAARTLGLDNDSAAEFHRAIEADGGHVGENTRSFVERVRSGVVSLVGSIAANVAATGLLELAAQFAGAVG</sequence>
<organism evidence="2 3">
    <name type="scientific">Cellulomonas chengniuliangii</name>
    <dbReference type="NCBI Taxonomy" id="2968084"/>
    <lineage>
        <taxon>Bacteria</taxon>
        <taxon>Bacillati</taxon>
        <taxon>Actinomycetota</taxon>
        <taxon>Actinomycetes</taxon>
        <taxon>Micrococcales</taxon>
        <taxon>Cellulomonadaceae</taxon>
        <taxon>Cellulomonas</taxon>
    </lineage>
</organism>
<dbReference type="RefSeq" id="WP_227570002.1">
    <property type="nucleotide sequence ID" value="NZ_CP101988.1"/>
</dbReference>
<dbReference type="InterPro" id="IPR041304">
    <property type="entry name" value="AbiTii"/>
</dbReference>